<feature type="region of interest" description="Disordered" evidence="5">
    <location>
        <begin position="662"/>
        <end position="681"/>
    </location>
</feature>
<dbReference type="Gene3D" id="1.10.760.10">
    <property type="entry name" value="Cytochrome c-like domain"/>
    <property type="match status" value="1"/>
</dbReference>
<keyword evidence="6" id="KW-0732">Signal</keyword>
<evidence type="ECO:0000259" key="7">
    <source>
        <dbReference type="PROSITE" id="PS50022"/>
    </source>
</evidence>
<gene>
    <name evidence="9" type="ORF">MARGE09_P3766</name>
</gene>
<dbReference type="PROSITE" id="PS51257">
    <property type="entry name" value="PROKAR_LIPOPROTEIN"/>
    <property type="match status" value="1"/>
</dbReference>
<dbReference type="InterPro" id="IPR008979">
    <property type="entry name" value="Galactose-bd-like_sf"/>
</dbReference>
<dbReference type="InterPro" id="IPR036909">
    <property type="entry name" value="Cyt_c-like_dom_sf"/>
</dbReference>
<evidence type="ECO:0000313" key="10">
    <source>
        <dbReference type="Proteomes" id="UP001320119"/>
    </source>
</evidence>
<dbReference type="GO" id="GO:0020037">
    <property type="term" value="F:heme binding"/>
    <property type="evidence" value="ECO:0007669"/>
    <property type="project" value="InterPro"/>
</dbReference>
<feature type="domain" description="Cytochrome c" evidence="8">
    <location>
        <begin position="60"/>
        <end position="139"/>
    </location>
</feature>
<dbReference type="AlphaFoldDB" id="A0AAN1WL33"/>
<organism evidence="9 10">
    <name type="scientific">Marinagarivorans cellulosilyticus</name>
    <dbReference type="NCBI Taxonomy" id="2721545"/>
    <lineage>
        <taxon>Bacteria</taxon>
        <taxon>Pseudomonadati</taxon>
        <taxon>Pseudomonadota</taxon>
        <taxon>Gammaproteobacteria</taxon>
        <taxon>Cellvibrionales</taxon>
        <taxon>Cellvibrionaceae</taxon>
        <taxon>Marinagarivorans</taxon>
    </lineage>
</organism>
<dbReference type="Pfam" id="PF07637">
    <property type="entry name" value="PSD5"/>
    <property type="match status" value="1"/>
</dbReference>
<dbReference type="Pfam" id="PF00754">
    <property type="entry name" value="F5_F8_type_C"/>
    <property type="match status" value="1"/>
</dbReference>
<evidence type="ECO:0000256" key="3">
    <source>
        <dbReference type="ARBA" id="ARBA00023004"/>
    </source>
</evidence>
<evidence type="ECO:0000256" key="5">
    <source>
        <dbReference type="SAM" id="MobiDB-lite"/>
    </source>
</evidence>
<evidence type="ECO:0000256" key="6">
    <source>
        <dbReference type="SAM" id="SignalP"/>
    </source>
</evidence>
<evidence type="ECO:0000256" key="1">
    <source>
        <dbReference type="ARBA" id="ARBA00022617"/>
    </source>
</evidence>
<evidence type="ECO:0000313" key="9">
    <source>
        <dbReference type="EMBL" id="BCD99564.1"/>
    </source>
</evidence>
<dbReference type="InterPro" id="IPR013043">
    <property type="entry name" value="DUF1595"/>
</dbReference>
<reference evidence="9 10" key="1">
    <citation type="journal article" date="2022" name="IScience">
        <title>An ultrasensitive nanofiber-based assay for enzymatic hydrolysis and deep-sea microbial degradation of cellulose.</title>
        <authorList>
            <person name="Tsudome M."/>
            <person name="Tachioka M."/>
            <person name="Miyazaki M."/>
            <person name="Uchimura K."/>
            <person name="Tsuda M."/>
            <person name="Takaki Y."/>
            <person name="Deguchi S."/>
        </authorList>
    </citation>
    <scope>NUCLEOTIDE SEQUENCE [LARGE SCALE GENOMIC DNA]</scope>
    <source>
        <strain evidence="9 10">GE09</strain>
    </source>
</reference>
<protein>
    <recommendedName>
        <fullName evidence="11">F5/8 type C domain-containing protein</fullName>
    </recommendedName>
</protein>
<evidence type="ECO:0000259" key="8">
    <source>
        <dbReference type="PROSITE" id="PS51007"/>
    </source>
</evidence>
<name>A0AAN1WL33_9GAMM</name>
<feature type="domain" description="F5/8 type C" evidence="7">
    <location>
        <begin position="647"/>
        <end position="786"/>
    </location>
</feature>
<dbReference type="PROSITE" id="PS51007">
    <property type="entry name" value="CYTC"/>
    <property type="match status" value="1"/>
</dbReference>
<dbReference type="Pfam" id="PF07627">
    <property type="entry name" value="PSCyt3"/>
    <property type="match status" value="1"/>
</dbReference>
<dbReference type="SUPFAM" id="SSF46626">
    <property type="entry name" value="Cytochrome c"/>
    <property type="match status" value="1"/>
</dbReference>
<feature type="chain" id="PRO_5042846805" description="F5/8 type C domain-containing protein" evidence="6">
    <location>
        <begin position="16"/>
        <end position="788"/>
    </location>
</feature>
<dbReference type="GO" id="GO:0009055">
    <property type="term" value="F:electron transfer activity"/>
    <property type="evidence" value="ECO:0007669"/>
    <property type="project" value="InterPro"/>
</dbReference>
<accession>A0AAN1WL33</accession>
<proteinExistence type="predicted"/>
<keyword evidence="1 4" id="KW-0349">Heme</keyword>
<dbReference type="Pfam" id="PF07624">
    <property type="entry name" value="PSD2"/>
    <property type="match status" value="1"/>
</dbReference>
<dbReference type="InterPro" id="IPR013039">
    <property type="entry name" value="DUF1588"/>
</dbReference>
<evidence type="ECO:0008006" key="11">
    <source>
        <dbReference type="Google" id="ProtNLM"/>
    </source>
</evidence>
<dbReference type="KEGG" id="marq:MARGE09_P3766"/>
<dbReference type="Proteomes" id="UP001320119">
    <property type="component" value="Chromosome"/>
</dbReference>
<dbReference type="GO" id="GO:0046872">
    <property type="term" value="F:metal ion binding"/>
    <property type="evidence" value="ECO:0007669"/>
    <property type="project" value="UniProtKB-KW"/>
</dbReference>
<dbReference type="RefSeq" id="WP_236984831.1">
    <property type="nucleotide sequence ID" value="NZ_AP023086.1"/>
</dbReference>
<dbReference type="PROSITE" id="PS50022">
    <property type="entry name" value="FA58C_3"/>
    <property type="match status" value="1"/>
</dbReference>
<dbReference type="Gene3D" id="2.60.120.260">
    <property type="entry name" value="Galactose-binding domain-like"/>
    <property type="match status" value="1"/>
</dbReference>
<dbReference type="EMBL" id="AP023086">
    <property type="protein sequence ID" value="BCD99564.1"/>
    <property type="molecule type" value="Genomic_DNA"/>
</dbReference>
<keyword evidence="2 4" id="KW-0479">Metal-binding</keyword>
<keyword evidence="10" id="KW-1185">Reference proteome</keyword>
<feature type="signal peptide" evidence="6">
    <location>
        <begin position="1"/>
        <end position="15"/>
    </location>
</feature>
<evidence type="ECO:0000256" key="4">
    <source>
        <dbReference type="PROSITE-ProRule" id="PRU00433"/>
    </source>
</evidence>
<dbReference type="Pfam" id="PF07626">
    <property type="entry name" value="PSD3"/>
    <property type="match status" value="1"/>
</dbReference>
<sequence length="788" mass="86336">MKRLSLVLASSLWLAACTGTQQEVEQSSSQLDQTISSLSSSSSVPASTAASSSSAPSIAGDVATGKQQYEDHCQLCHAENGEGVEQFNAPSLVGCSVCGNAESFARFTDIAMPPGNATATQQCAGDCAINVAAYVMTTFNQAPDSNACNDSSPHVSPSLFKRLSQQEFANTVQALFQLDETPDVSAIPDDPTVHNFKTIASVQSVQVSHLSGYIAVALEQAEALMNSTERRNRVLGCDYNNPSCLNTFINNFGRVAYRRPLSAEESNRIQQFAITQGSSTREQFTLAMQVMLSSPNFIYRVEVGNSAEGLSTLNHYELASRLAFSLWGQGPSAELLNKAENGELDSAQGLKTIAQEMLQDPRAKTNLTAFFEQWLATNLLNEPVEKPANWYGNIFDDMRSETNQLLSEYVWQDKDFMGVFTENKSYLTPQLATYYGLNSAGQNAAVLPAGHPRAHTGILTHGANMFAKTDGDLVAIRGNWLRGTFLCQELKLPAGIADIINGKFSGYTPMEIIAARNEDPACERCHAQIDPIGVAFAPFNRQGLFDDEVNLFDFPVEAGFPDANNSSIQSIQSIAESLSEMPEVGECLADRLFLYTRNHEPQDADHCTVNRAGQQFQNSGRQFASLLLSLVEDPSFRVRLAPEPKEEVEPEPTVSNVALNKPVTTTAEQPENPGSRITDNNLTGDSRWSAFEFPHTATVNLGGLFTVVQSEVYPYFDRPYQYEISVSVDGTNYTRVVDRRNNTQGGDKISDLFAPVEARYIRITITGTHENITEWSSIREMKIFGTEK</sequence>
<dbReference type="InterPro" id="IPR013036">
    <property type="entry name" value="DUF1587"/>
</dbReference>
<dbReference type="Pfam" id="PF07631">
    <property type="entry name" value="PSD4"/>
    <property type="match status" value="1"/>
</dbReference>
<dbReference type="InterPro" id="IPR000421">
    <property type="entry name" value="FA58C"/>
</dbReference>
<dbReference type="SUPFAM" id="SSF49785">
    <property type="entry name" value="Galactose-binding domain-like"/>
    <property type="match status" value="1"/>
</dbReference>
<keyword evidence="3 4" id="KW-0408">Iron</keyword>
<dbReference type="InterPro" id="IPR013042">
    <property type="entry name" value="DUF1592"/>
</dbReference>
<evidence type="ECO:0000256" key="2">
    <source>
        <dbReference type="ARBA" id="ARBA00022723"/>
    </source>
</evidence>
<dbReference type="InterPro" id="IPR011478">
    <property type="entry name" value="DUF1585"/>
</dbReference>
<dbReference type="InterPro" id="IPR009056">
    <property type="entry name" value="Cyt_c-like_dom"/>
</dbReference>